<feature type="region of interest" description="Disordered" evidence="1">
    <location>
        <begin position="45"/>
        <end position="219"/>
    </location>
</feature>
<feature type="compositionally biased region" description="Polar residues" evidence="1">
    <location>
        <begin position="1"/>
        <end position="15"/>
    </location>
</feature>
<feature type="compositionally biased region" description="Basic and acidic residues" evidence="1">
    <location>
        <begin position="107"/>
        <end position="119"/>
    </location>
</feature>
<name>A0A498MPD8_LABRO</name>
<dbReference type="InterPro" id="IPR001978">
    <property type="entry name" value="Troponin"/>
</dbReference>
<gene>
    <name evidence="2" type="ORF">ROHU_025960</name>
</gene>
<dbReference type="STRING" id="84645.A0A498MPD8"/>
<evidence type="ECO:0000313" key="2">
    <source>
        <dbReference type="EMBL" id="RXN18955.1"/>
    </source>
</evidence>
<proteinExistence type="predicted"/>
<comment type="caution">
    <text evidence="2">The sequence shown here is derived from an EMBL/GenBank/DDBJ whole genome shotgun (WGS) entry which is preliminary data.</text>
</comment>
<dbReference type="PANTHER" id="PTHR12392">
    <property type="entry name" value="LADININ 1"/>
    <property type="match status" value="1"/>
</dbReference>
<dbReference type="GO" id="GO:0005861">
    <property type="term" value="C:troponin complex"/>
    <property type="evidence" value="ECO:0007669"/>
    <property type="project" value="InterPro"/>
</dbReference>
<feature type="compositionally biased region" description="Basic and acidic residues" evidence="1">
    <location>
        <begin position="410"/>
        <end position="459"/>
    </location>
</feature>
<feature type="compositionally biased region" description="Basic and acidic residues" evidence="1">
    <location>
        <begin position="45"/>
        <end position="64"/>
    </location>
</feature>
<feature type="compositionally biased region" description="Polar residues" evidence="1">
    <location>
        <begin position="183"/>
        <end position="196"/>
    </location>
</feature>
<feature type="region of interest" description="Disordered" evidence="1">
    <location>
        <begin position="410"/>
        <end position="502"/>
    </location>
</feature>
<reference evidence="2 3" key="1">
    <citation type="submission" date="2018-03" db="EMBL/GenBank/DDBJ databases">
        <title>Draft genome sequence of Rohu Carp (Labeo rohita).</title>
        <authorList>
            <person name="Das P."/>
            <person name="Kushwaha B."/>
            <person name="Joshi C.G."/>
            <person name="Kumar D."/>
            <person name="Nagpure N.S."/>
            <person name="Sahoo L."/>
            <person name="Das S.P."/>
            <person name="Bit A."/>
            <person name="Patnaik S."/>
            <person name="Meher P.K."/>
            <person name="Jayasankar P."/>
            <person name="Koringa P.G."/>
            <person name="Patel N.V."/>
            <person name="Hinsu A.T."/>
            <person name="Kumar R."/>
            <person name="Pandey M."/>
            <person name="Agarwal S."/>
            <person name="Srivastava S."/>
            <person name="Singh M."/>
            <person name="Iquebal M.A."/>
            <person name="Jaiswal S."/>
            <person name="Angadi U.B."/>
            <person name="Kumar N."/>
            <person name="Raza M."/>
            <person name="Shah T.M."/>
            <person name="Rai A."/>
            <person name="Jena J.K."/>
        </authorList>
    </citation>
    <scope>NUCLEOTIDE SEQUENCE [LARGE SCALE GENOMIC DNA]</scope>
    <source>
        <strain evidence="2">DASCIFA01</strain>
        <tissue evidence="2">Testis</tissue>
    </source>
</reference>
<organism evidence="2 3">
    <name type="scientific">Labeo rohita</name>
    <name type="common">Indian major carp</name>
    <name type="synonym">Cyprinus rohita</name>
    <dbReference type="NCBI Taxonomy" id="84645"/>
    <lineage>
        <taxon>Eukaryota</taxon>
        <taxon>Metazoa</taxon>
        <taxon>Chordata</taxon>
        <taxon>Craniata</taxon>
        <taxon>Vertebrata</taxon>
        <taxon>Euteleostomi</taxon>
        <taxon>Actinopterygii</taxon>
        <taxon>Neopterygii</taxon>
        <taxon>Teleostei</taxon>
        <taxon>Ostariophysi</taxon>
        <taxon>Cypriniformes</taxon>
        <taxon>Cyprinidae</taxon>
        <taxon>Labeoninae</taxon>
        <taxon>Labeonini</taxon>
        <taxon>Labeo</taxon>
    </lineage>
</organism>
<dbReference type="Pfam" id="PF00992">
    <property type="entry name" value="Troponin"/>
    <property type="match status" value="1"/>
</dbReference>
<dbReference type="GO" id="GO:0005198">
    <property type="term" value="F:structural molecule activity"/>
    <property type="evidence" value="ECO:0007669"/>
    <property type="project" value="InterPro"/>
</dbReference>
<sequence length="502" mass="57071">MSISRKNWSALSTLSGPAEADDSSGDSGGGVAQLQMDFVEMLRVRDERRRNRHVETLRKNKGEDDGSGEGGPNEEPRLELLGEQQDEELFKNVQRCVETFMSSEPPTDSRDSETHEKQENGGTNQDSTSTNSQAPSKASRKFVSSLSVSFDMSPSSPSAVSRLVSPLSPKSPPLQSPRAESPRSPTNSGSMSPTSNEDTEMMKKKEEENMPLQRSASVRIAAKSFESNKVKLLNTNTSDSVQSQSHIDELSSLFWMFWSTELQPRGGAAADPISEKRLSSRSIQEKMERLAQASQKWEVSKSPLVHKTVCLADEVSRKRELFEKEQEGSDKSHVFSKQDFRSFSSGISDRINRFVQKKTFTVSSPSSHSPSTVKKIQKMEEDIHRKRMEKDLNELQTLIEAHFESHVTRVIPQEKRRSERAEQQRIRNERERERQKRLEEERARKEEEEAKKRAEDDAKKKKTLTSLHFGGYMQKVKENQERPQEVNAAERQTRLLTNPQRS</sequence>
<dbReference type="AlphaFoldDB" id="A0A498MPD8"/>
<keyword evidence="3" id="KW-1185">Reference proteome</keyword>
<evidence type="ECO:0000256" key="1">
    <source>
        <dbReference type="SAM" id="MobiDB-lite"/>
    </source>
</evidence>
<dbReference type="Proteomes" id="UP000290572">
    <property type="component" value="Unassembled WGS sequence"/>
</dbReference>
<feature type="region of interest" description="Disordered" evidence="1">
    <location>
        <begin position="1"/>
        <end position="33"/>
    </location>
</feature>
<dbReference type="EMBL" id="QBIY01012692">
    <property type="protein sequence ID" value="RXN18955.1"/>
    <property type="molecule type" value="Genomic_DNA"/>
</dbReference>
<protein>
    <submittedName>
        <fullName evidence="2">Ladinin-1 isoform X1</fullName>
    </submittedName>
</protein>
<feature type="compositionally biased region" description="Low complexity" evidence="1">
    <location>
        <begin position="143"/>
        <end position="168"/>
    </location>
</feature>
<feature type="compositionally biased region" description="Polar residues" evidence="1">
    <location>
        <begin position="120"/>
        <end position="136"/>
    </location>
</feature>
<dbReference type="InterPro" id="IPR017404">
    <property type="entry name" value="Ladinin_1"/>
</dbReference>
<dbReference type="PANTHER" id="PTHR12392:SF0">
    <property type="entry name" value="LADININ-1"/>
    <property type="match status" value="1"/>
</dbReference>
<feature type="compositionally biased region" description="Basic and acidic residues" evidence="1">
    <location>
        <begin position="475"/>
        <end position="484"/>
    </location>
</feature>
<evidence type="ECO:0000313" key="3">
    <source>
        <dbReference type="Proteomes" id="UP000290572"/>
    </source>
</evidence>
<accession>A0A498MPD8</accession>